<dbReference type="RefSeq" id="WP_194134666.1">
    <property type="nucleotide sequence ID" value="NZ_JADFFK010000007.1"/>
</dbReference>
<dbReference type="Gene3D" id="2.30.40.10">
    <property type="entry name" value="Urease, subunit C, domain 1"/>
    <property type="match status" value="1"/>
</dbReference>
<dbReference type="InterPro" id="IPR032466">
    <property type="entry name" value="Metal_Hydrolase"/>
</dbReference>
<evidence type="ECO:0000256" key="3">
    <source>
        <dbReference type="ARBA" id="ARBA00022801"/>
    </source>
</evidence>
<dbReference type="SUPFAM" id="SSF51556">
    <property type="entry name" value="Metallo-dependent hydrolases"/>
    <property type="match status" value="1"/>
</dbReference>
<keyword evidence="4 5" id="KW-0119">Carbohydrate metabolism</keyword>
<dbReference type="EC" id="3.5.1.25" evidence="7"/>
<dbReference type="GO" id="GO:0008448">
    <property type="term" value="F:N-acetylglucosamine-6-phosphate deacetylase activity"/>
    <property type="evidence" value="ECO:0007669"/>
    <property type="project" value="UniProtKB-EC"/>
</dbReference>
<dbReference type="PIRSF" id="PIRSF038994">
    <property type="entry name" value="NagA"/>
    <property type="match status" value="1"/>
</dbReference>
<dbReference type="InterPro" id="IPR011059">
    <property type="entry name" value="Metal-dep_hydrolase_composite"/>
</dbReference>
<dbReference type="PANTHER" id="PTHR11113">
    <property type="entry name" value="N-ACETYLGLUCOSAMINE-6-PHOSPHATE DEACETYLASE"/>
    <property type="match status" value="1"/>
</dbReference>
<evidence type="ECO:0000256" key="4">
    <source>
        <dbReference type="ARBA" id="ARBA00023277"/>
    </source>
</evidence>
<dbReference type="InterPro" id="IPR006680">
    <property type="entry name" value="Amidohydro-rel"/>
</dbReference>
<comment type="similarity">
    <text evidence="1 5">Belongs to the metallo-dependent hydrolases superfamily. NagA family.</text>
</comment>
<dbReference type="Proteomes" id="UP000607796">
    <property type="component" value="Unassembled WGS sequence"/>
</dbReference>
<evidence type="ECO:0000256" key="1">
    <source>
        <dbReference type="ARBA" id="ARBA00010716"/>
    </source>
</evidence>
<name>A0ABR9X1J0_9RHOB</name>
<feature type="domain" description="Amidohydrolase-related" evidence="6">
    <location>
        <begin position="45"/>
        <end position="370"/>
    </location>
</feature>
<proteinExistence type="inferred from homology"/>
<keyword evidence="2" id="KW-0479">Metal-binding</keyword>
<dbReference type="Pfam" id="PF01979">
    <property type="entry name" value="Amidohydro_1"/>
    <property type="match status" value="1"/>
</dbReference>
<comment type="caution">
    <text evidence="7">The sequence shown here is derived from an EMBL/GenBank/DDBJ whole genome shotgun (WGS) entry which is preliminary data.</text>
</comment>
<dbReference type="EMBL" id="JADFFK010000007">
    <property type="protein sequence ID" value="MBE9637357.1"/>
    <property type="molecule type" value="Genomic_DNA"/>
</dbReference>
<dbReference type="NCBIfam" id="TIGR00221">
    <property type="entry name" value="nagA"/>
    <property type="match status" value="1"/>
</dbReference>
<evidence type="ECO:0000256" key="2">
    <source>
        <dbReference type="ARBA" id="ARBA00022723"/>
    </source>
</evidence>
<keyword evidence="8" id="KW-1185">Reference proteome</keyword>
<dbReference type="Gene3D" id="3.20.20.140">
    <property type="entry name" value="Metal-dependent hydrolases"/>
    <property type="match status" value="1"/>
</dbReference>
<evidence type="ECO:0000313" key="7">
    <source>
        <dbReference type="EMBL" id="MBE9637357.1"/>
    </source>
</evidence>
<dbReference type="PANTHER" id="PTHR11113:SF14">
    <property type="entry name" value="N-ACETYLGLUCOSAMINE-6-PHOSPHATE DEACETYLASE"/>
    <property type="match status" value="1"/>
</dbReference>
<evidence type="ECO:0000259" key="6">
    <source>
        <dbReference type="Pfam" id="PF01979"/>
    </source>
</evidence>
<reference evidence="7 8" key="1">
    <citation type="journal article" date="2021" name="Int. J. Syst. Evol. Microbiol.">
        <title>Salipiger mangrovisoli sp. nov., isolated from mangrove soil and the proposal for the reclassification of Paraphaeobacter pallidus as Salipiger pallidus comb. nov.</title>
        <authorList>
            <person name="Du J."/>
            <person name="Liu Y."/>
            <person name="Pei T."/>
            <person name="Deng M.R."/>
            <person name="Zhu H."/>
        </authorList>
    </citation>
    <scope>NUCLEOTIDE SEQUENCE [LARGE SCALE GENOMIC DNA]</scope>
    <source>
        <strain evidence="7 8">6D45A</strain>
    </source>
</reference>
<dbReference type="InterPro" id="IPR003764">
    <property type="entry name" value="GlcNAc_6-P_deAcase"/>
</dbReference>
<evidence type="ECO:0000313" key="8">
    <source>
        <dbReference type="Proteomes" id="UP000607796"/>
    </source>
</evidence>
<sequence>MTAGISPVARRVFDGWDWHENAAVAHDGGRVTGVIPGTAPEVDLLVPGLVDLQVNGGGGVQFNDTTTAAGLASICAAHRALGTTTILATLITDTAAKTSEALAACAEARAAGQAGLAGLHLEGPHLDPRRKGTHAEALVRPMGEPDLRRILAAGDSCGHLLVTLAPEAATPEQVARLVAEGVQVSLGHSDCSAETAATYFAAGASMATHLFNAMSQMGHRAPGLVGAALDAGAVSCGLIADGHHVSDVAMRVALRGKRGPGRVFLVSDAMAATGSDLSEITLNGRTIYRSDGRLTLADGTLAGADISMLDALRYCTAALAVPLDEALRMATLYPAEAAGLAGAGRLTKGARADFLALDRDLGVQGVWVGGLRSRNGAA</sequence>
<evidence type="ECO:0000256" key="5">
    <source>
        <dbReference type="PIRNR" id="PIRNR038994"/>
    </source>
</evidence>
<gene>
    <name evidence="7" type="primary">nagA</name>
    <name evidence="7" type="ORF">IQ782_10940</name>
</gene>
<protein>
    <submittedName>
        <fullName evidence="7">N-acetylglucosamine-6-phosphate deacetylase</fullName>
        <ecNumber evidence="7">3.5.1.25</ecNumber>
    </submittedName>
</protein>
<organism evidence="7 8">
    <name type="scientific">Salipiger mangrovisoli</name>
    <dbReference type="NCBI Taxonomy" id="2865933"/>
    <lineage>
        <taxon>Bacteria</taxon>
        <taxon>Pseudomonadati</taxon>
        <taxon>Pseudomonadota</taxon>
        <taxon>Alphaproteobacteria</taxon>
        <taxon>Rhodobacterales</taxon>
        <taxon>Roseobacteraceae</taxon>
        <taxon>Salipiger</taxon>
    </lineage>
</organism>
<keyword evidence="3 5" id="KW-0378">Hydrolase</keyword>
<dbReference type="SUPFAM" id="SSF51338">
    <property type="entry name" value="Composite domain of metallo-dependent hydrolases"/>
    <property type="match status" value="1"/>
</dbReference>
<accession>A0ABR9X1J0</accession>